<evidence type="ECO:0000256" key="1">
    <source>
        <dbReference type="SAM" id="MobiDB-lite"/>
    </source>
</evidence>
<comment type="caution">
    <text evidence="2">The sequence shown here is derived from an EMBL/GenBank/DDBJ whole genome shotgun (WGS) entry which is preliminary data.</text>
</comment>
<dbReference type="Proteomes" id="UP000593567">
    <property type="component" value="Unassembled WGS sequence"/>
</dbReference>
<evidence type="ECO:0000313" key="3">
    <source>
        <dbReference type="Proteomes" id="UP000593567"/>
    </source>
</evidence>
<feature type="compositionally biased region" description="Basic and acidic residues" evidence="1">
    <location>
        <begin position="1"/>
        <end position="11"/>
    </location>
</feature>
<proteinExistence type="predicted"/>
<evidence type="ECO:0000313" key="2">
    <source>
        <dbReference type="EMBL" id="KAF6026847.1"/>
    </source>
</evidence>
<protein>
    <submittedName>
        <fullName evidence="2">Uncharacterized protein</fullName>
    </submittedName>
</protein>
<reference evidence="2" key="1">
    <citation type="submission" date="2020-06" db="EMBL/GenBank/DDBJ databases">
        <title>Draft genome of Bugula neritina, a colonial animal packing powerful symbionts and potential medicines.</title>
        <authorList>
            <person name="Rayko M."/>
        </authorList>
    </citation>
    <scope>NUCLEOTIDE SEQUENCE [LARGE SCALE GENOMIC DNA]</scope>
    <source>
        <strain evidence="2">Kwan_BN1</strain>
    </source>
</reference>
<accession>A0A7J7JLE1</accession>
<keyword evidence="3" id="KW-1185">Reference proteome</keyword>
<feature type="region of interest" description="Disordered" evidence="1">
    <location>
        <begin position="1"/>
        <end position="39"/>
    </location>
</feature>
<gene>
    <name evidence="2" type="ORF">EB796_014831</name>
</gene>
<dbReference type="EMBL" id="VXIV02002196">
    <property type="protein sequence ID" value="KAF6026847.1"/>
    <property type="molecule type" value="Genomic_DNA"/>
</dbReference>
<name>A0A7J7JLE1_BUGNE</name>
<organism evidence="2 3">
    <name type="scientific">Bugula neritina</name>
    <name type="common">Brown bryozoan</name>
    <name type="synonym">Sertularia neritina</name>
    <dbReference type="NCBI Taxonomy" id="10212"/>
    <lineage>
        <taxon>Eukaryota</taxon>
        <taxon>Metazoa</taxon>
        <taxon>Spiralia</taxon>
        <taxon>Lophotrochozoa</taxon>
        <taxon>Bryozoa</taxon>
        <taxon>Gymnolaemata</taxon>
        <taxon>Cheilostomatida</taxon>
        <taxon>Flustrina</taxon>
        <taxon>Buguloidea</taxon>
        <taxon>Bugulidae</taxon>
        <taxon>Bugula</taxon>
    </lineage>
</organism>
<sequence length="100" mass="11721">MSIRNDRENGARTDAPVNTADQAVRKQSMPRNDHPLSAGERLQREIYKKWIVPIKLWTSRSNTSNEVKKNLAVDKIKRKCKKANIMHEICIDKRSQHYYT</sequence>
<dbReference type="AlphaFoldDB" id="A0A7J7JLE1"/>